<protein>
    <recommendedName>
        <fullName evidence="1">Arc-like DNA binding domain-containing protein</fullName>
    </recommendedName>
</protein>
<dbReference type="InterPro" id="IPR010985">
    <property type="entry name" value="Ribbon_hlx_hlx"/>
</dbReference>
<evidence type="ECO:0000313" key="2">
    <source>
        <dbReference type="EMBL" id="AGR47198.1"/>
    </source>
</evidence>
<sequence>MKGRYLMSDEKRFTLRMDADLFERIKEQADKNKRSIAKEIEFLIEKHLKEVDNNKE</sequence>
<evidence type="ECO:0000259" key="1">
    <source>
        <dbReference type="Pfam" id="PF03869"/>
    </source>
</evidence>
<dbReference type="InterPro" id="IPR005569">
    <property type="entry name" value="Arc_DNA-bd_dom"/>
</dbReference>
<dbReference type="EMBL" id="KC595514">
    <property type="protein sequence ID" value="AGR47198.1"/>
    <property type="molecule type" value="Genomic_DNA"/>
</dbReference>
<dbReference type="Pfam" id="PF03869">
    <property type="entry name" value="Arc"/>
    <property type="match status" value="1"/>
</dbReference>
<name>S5M9H7_9CAUD</name>
<evidence type="ECO:0000313" key="3">
    <source>
        <dbReference type="Proteomes" id="UP000015094"/>
    </source>
</evidence>
<dbReference type="GO" id="GO:0003677">
    <property type="term" value="F:DNA binding"/>
    <property type="evidence" value="ECO:0007669"/>
    <property type="project" value="InterPro"/>
</dbReference>
<dbReference type="InterPro" id="IPR013321">
    <property type="entry name" value="Arc_rbn_hlx_hlx"/>
</dbReference>
<accession>S5M9H7</accession>
<reference evidence="2 3" key="1">
    <citation type="journal article" date="2013" name="Genome Announc.">
        <title>Complete Genome Sequences of Five Paenibacillus larvae Bacteriophages.</title>
        <authorList>
            <person name="Sheflo M.A."/>
            <person name="Gardner A.V."/>
            <person name="Merrill B.D."/>
            <person name="Fisher J.N."/>
            <person name="Lunt B.L."/>
            <person name="Breakwell D.P."/>
            <person name="Grose J.H."/>
            <person name="Burnett S.H."/>
        </authorList>
    </citation>
    <scope>NUCLEOTIDE SEQUENCE [LARGE SCALE GENOMIC DNA]</scope>
</reference>
<proteinExistence type="predicted"/>
<dbReference type="SUPFAM" id="SSF47598">
    <property type="entry name" value="Ribbon-helix-helix"/>
    <property type="match status" value="1"/>
</dbReference>
<feature type="domain" description="Arc-like DNA binding" evidence="1">
    <location>
        <begin position="7"/>
        <end position="47"/>
    </location>
</feature>
<dbReference type="Proteomes" id="UP000015094">
    <property type="component" value="Segment"/>
</dbReference>
<dbReference type="GO" id="GO:0006355">
    <property type="term" value="P:regulation of DNA-templated transcription"/>
    <property type="evidence" value="ECO:0007669"/>
    <property type="project" value="InterPro"/>
</dbReference>
<organism evidence="2 3">
    <name type="scientific">Brevibacillus phage Jimmer2</name>
    <dbReference type="NCBI Taxonomy" id="1296658"/>
    <lineage>
        <taxon>Viruses</taxon>
        <taxon>Duplodnaviria</taxon>
        <taxon>Heunggongvirae</taxon>
        <taxon>Uroviricota</taxon>
        <taxon>Caudoviricetes</taxon>
        <taxon>Jimmervirus</taxon>
        <taxon>Jimmervirus jimmer</taxon>
    </lineage>
</organism>
<keyword evidence="3" id="KW-1185">Reference proteome</keyword>
<gene>
    <name evidence="2" type="ORF">JIMMER2_64</name>
</gene>
<dbReference type="Gene3D" id="1.10.1220.10">
    <property type="entry name" value="Met repressor-like"/>
    <property type="match status" value="1"/>
</dbReference>